<dbReference type="EMBL" id="CACSIK010000001">
    <property type="protein sequence ID" value="CAA0089250.1"/>
    <property type="molecule type" value="Genomic_DNA"/>
</dbReference>
<dbReference type="EMBL" id="CACSIM010000002">
    <property type="protein sequence ID" value="CAA0095941.1"/>
    <property type="molecule type" value="Genomic_DNA"/>
</dbReference>
<evidence type="ECO:0000313" key="2">
    <source>
        <dbReference type="EMBL" id="CAA0095941.1"/>
    </source>
</evidence>
<dbReference type="AlphaFoldDB" id="A0A5S9NYM5"/>
<evidence type="ECO:0000313" key="1">
    <source>
        <dbReference type="EMBL" id="CAA0089250.1"/>
    </source>
</evidence>
<evidence type="ECO:0000313" key="4">
    <source>
        <dbReference type="Proteomes" id="UP000439591"/>
    </source>
</evidence>
<dbReference type="Pfam" id="PF06073">
    <property type="entry name" value="DUF934"/>
    <property type="match status" value="1"/>
</dbReference>
<dbReference type="Proteomes" id="UP000435877">
    <property type="component" value="Unassembled WGS sequence"/>
</dbReference>
<gene>
    <name evidence="1" type="ORF">IHBHHGIJ_01738</name>
    <name evidence="2" type="ORF">KFEGEMFD_01340</name>
</gene>
<sequence>MPNIIKDLHIVDDSWQVWRDTENLPTSGDVIVPLQLWLEHKDALLALGDIAVFLTSDESPKALANDIKELDLIAIDFPKFVDGRGFSYGRELREQLGFSGELRAIGDFIRDQLYFLSRCGFNSFALENSDLEESLASFNDFSESYQPSLDQPLPLFRRR</sequence>
<dbReference type="Proteomes" id="UP000439591">
    <property type="component" value="Unassembled WGS sequence"/>
</dbReference>
<keyword evidence="3" id="KW-1185">Reference proteome</keyword>
<dbReference type="PIRSF" id="PIRSF030820">
    <property type="entry name" value="UCP030820"/>
    <property type="match status" value="1"/>
</dbReference>
<dbReference type="InterPro" id="IPR008318">
    <property type="entry name" value="UCP030820"/>
</dbReference>
<organism evidence="2 4">
    <name type="scientific">Zhongshania aliphaticivorans</name>
    <dbReference type="NCBI Taxonomy" id="1470434"/>
    <lineage>
        <taxon>Bacteria</taxon>
        <taxon>Pseudomonadati</taxon>
        <taxon>Pseudomonadota</taxon>
        <taxon>Gammaproteobacteria</taxon>
        <taxon>Cellvibrionales</taxon>
        <taxon>Spongiibacteraceae</taxon>
        <taxon>Zhongshania</taxon>
    </lineage>
</organism>
<dbReference type="RefSeq" id="WP_159268368.1">
    <property type="nucleotide sequence ID" value="NZ_CACSIK010000001.1"/>
</dbReference>
<evidence type="ECO:0008006" key="5">
    <source>
        <dbReference type="Google" id="ProtNLM"/>
    </source>
</evidence>
<evidence type="ECO:0000313" key="3">
    <source>
        <dbReference type="Proteomes" id="UP000435877"/>
    </source>
</evidence>
<proteinExistence type="predicted"/>
<name>A0A5S9NYM5_9GAMM</name>
<accession>A0A5S9NYM5</accession>
<dbReference type="OrthoDB" id="9800421at2"/>
<protein>
    <recommendedName>
        <fullName evidence="5">Oxidoreductase</fullName>
    </recommendedName>
</protein>
<reference evidence="3 4" key="1">
    <citation type="submission" date="2019-11" db="EMBL/GenBank/DDBJ databases">
        <authorList>
            <person name="Holert J."/>
        </authorList>
    </citation>
    <scope>NUCLEOTIDE SEQUENCE [LARGE SCALE GENOMIC DNA]</scope>
    <source>
        <strain evidence="2">BC3_2A</strain>
        <strain evidence="1">SB11_1A</strain>
    </source>
</reference>